<feature type="region of interest" description="Disordered" evidence="1">
    <location>
        <begin position="14"/>
        <end position="168"/>
    </location>
</feature>
<evidence type="ECO:0000313" key="2">
    <source>
        <dbReference type="EMBL" id="CAL4946227.1"/>
    </source>
</evidence>
<proteinExistence type="predicted"/>
<evidence type="ECO:0000313" key="3">
    <source>
        <dbReference type="EMBL" id="CAL4953323.1"/>
    </source>
</evidence>
<feature type="compositionally biased region" description="Basic and acidic residues" evidence="1">
    <location>
        <begin position="46"/>
        <end position="64"/>
    </location>
</feature>
<feature type="compositionally biased region" description="Basic residues" evidence="1">
    <location>
        <begin position="20"/>
        <end position="36"/>
    </location>
</feature>
<sequence>MLLIPFYGRVAKMDADGSTKRSRPVRRAVKKLKFKPKVPPQKPKKLTPEKPQQEEPIPIDEHLMKILRTRQVPANSAPNTKDERSTQKPPSTPPSADVVSMSPAQFGVHKQNQSKPLQIPRSFPVTVNSGKYDSEETDDDDDDDDDNDNVELHETRPSSIECEASTRPAEELHLLQQEQDSKERMFLFQLPKSLPLPRRSSNIVERKGKATGKEVKEGSNLQQLPQGYLGKMLVYKSGKIKMKLGDVMFGVNPGAESRMPQHVVALNTQEKHSCLLGEIENRHVIVTPDVDSFLND</sequence>
<name>A0ABC8YR52_9POAL</name>
<organism evidence="2 4">
    <name type="scientific">Urochloa decumbens</name>
    <dbReference type="NCBI Taxonomy" id="240449"/>
    <lineage>
        <taxon>Eukaryota</taxon>
        <taxon>Viridiplantae</taxon>
        <taxon>Streptophyta</taxon>
        <taxon>Embryophyta</taxon>
        <taxon>Tracheophyta</taxon>
        <taxon>Spermatophyta</taxon>
        <taxon>Magnoliopsida</taxon>
        <taxon>Liliopsida</taxon>
        <taxon>Poales</taxon>
        <taxon>Poaceae</taxon>
        <taxon>PACMAD clade</taxon>
        <taxon>Panicoideae</taxon>
        <taxon>Panicodae</taxon>
        <taxon>Paniceae</taxon>
        <taxon>Melinidinae</taxon>
        <taxon>Urochloa</taxon>
    </lineage>
</organism>
<dbReference type="AlphaFoldDB" id="A0ABC8YR52"/>
<evidence type="ECO:0000256" key="1">
    <source>
        <dbReference type="SAM" id="MobiDB-lite"/>
    </source>
</evidence>
<protein>
    <recommendedName>
        <fullName evidence="5">DNA-directed RNA polymerase III subunit RPC4</fullName>
    </recommendedName>
</protein>
<evidence type="ECO:0008006" key="5">
    <source>
        <dbReference type="Google" id="ProtNLM"/>
    </source>
</evidence>
<dbReference type="InterPro" id="IPR007811">
    <property type="entry name" value="RPC4"/>
</dbReference>
<accession>A0ABC8YR52</accession>
<dbReference type="Pfam" id="PF05132">
    <property type="entry name" value="RNA_pol_Rpc4"/>
    <property type="match status" value="1"/>
</dbReference>
<reference evidence="4" key="1">
    <citation type="submission" date="2024-06" db="EMBL/GenBank/DDBJ databases">
        <authorList>
            <person name="Ryan C."/>
        </authorList>
    </citation>
    <scope>NUCLEOTIDE SEQUENCE [LARGE SCALE GENOMIC DNA]</scope>
</reference>
<dbReference type="EMBL" id="OZ075127">
    <property type="protein sequence ID" value="CAL4946227.1"/>
    <property type="molecule type" value="Genomic_DNA"/>
</dbReference>
<dbReference type="PANTHER" id="PTHR13408:SF4">
    <property type="entry name" value="RNA POLYMERASE III RPC4"/>
    <property type="match status" value="1"/>
</dbReference>
<dbReference type="Proteomes" id="UP001497457">
    <property type="component" value="Chromosome 18b"/>
</dbReference>
<dbReference type="Proteomes" id="UP001497457">
    <property type="component" value="Chromosome 17b"/>
</dbReference>
<keyword evidence="4" id="KW-1185">Reference proteome</keyword>
<feature type="compositionally biased region" description="Acidic residues" evidence="1">
    <location>
        <begin position="135"/>
        <end position="149"/>
    </location>
</feature>
<evidence type="ECO:0000313" key="4">
    <source>
        <dbReference type="Proteomes" id="UP001497457"/>
    </source>
</evidence>
<dbReference type="PANTHER" id="PTHR13408">
    <property type="entry name" value="DNA-DIRECTED RNA POLYMERASE III"/>
    <property type="match status" value="1"/>
</dbReference>
<dbReference type="EMBL" id="OZ075128">
    <property type="protein sequence ID" value="CAL4953323.1"/>
    <property type="molecule type" value="Genomic_DNA"/>
</dbReference>
<gene>
    <name evidence="2" type="ORF">URODEC1_LOCUS35951</name>
    <name evidence="3" type="ORF">URODEC1_LOCUS40078</name>
</gene>
<reference evidence="2 4" key="2">
    <citation type="submission" date="2024-10" db="EMBL/GenBank/DDBJ databases">
        <authorList>
            <person name="Ryan C."/>
        </authorList>
    </citation>
    <scope>NUCLEOTIDE SEQUENCE [LARGE SCALE GENOMIC DNA]</scope>
</reference>